<protein>
    <submittedName>
        <fullName evidence="2">Putative ribonuclease H-like domain-containing protein</fullName>
    </submittedName>
</protein>
<name>A0A2P6P8H0_ROSCH</name>
<keyword evidence="3" id="KW-1185">Reference proteome</keyword>
<dbReference type="PANTHER" id="PTHR47074:SF11">
    <property type="entry name" value="REVERSE TRANSCRIPTASE-LIKE PROTEIN"/>
    <property type="match status" value="1"/>
</dbReference>
<dbReference type="InterPro" id="IPR012337">
    <property type="entry name" value="RNaseH-like_sf"/>
</dbReference>
<dbReference type="InterPro" id="IPR036397">
    <property type="entry name" value="RNaseH_sf"/>
</dbReference>
<dbReference type="PANTHER" id="PTHR47074">
    <property type="entry name" value="BNAC02G40300D PROTEIN"/>
    <property type="match status" value="1"/>
</dbReference>
<comment type="caution">
    <text evidence="2">The sequence shown here is derived from an EMBL/GenBank/DDBJ whole genome shotgun (WGS) entry which is preliminary data.</text>
</comment>
<evidence type="ECO:0000313" key="2">
    <source>
        <dbReference type="EMBL" id="PRQ18224.1"/>
    </source>
</evidence>
<dbReference type="Proteomes" id="UP000238479">
    <property type="component" value="Chromosome 7"/>
</dbReference>
<dbReference type="InterPro" id="IPR002156">
    <property type="entry name" value="RNaseH_domain"/>
</dbReference>
<dbReference type="CDD" id="cd06222">
    <property type="entry name" value="RNase_H_like"/>
    <property type="match status" value="1"/>
</dbReference>
<dbReference type="Gene3D" id="3.30.420.10">
    <property type="entry name" value="Ribonuclease H-like superfamily/Ribonuclease H"/>
    <property type="match status" value="1"/>
</dbReference>
<organism evidence="2 3">
    <name type="scientific">Rosa chinensis</name>
    <name type="common">China rose</name>
    <dbReference type="NCBI Taxonomy" id="74649"/>
    <lineage>
        <taxon>Eukaryota</taxon>
        <taxon>Viridiplantae</taxon>
        <taxon>Streptophyta</taxon>
        <taxon>Embryophyta</taxon>
        <taxon>Tracheophyta</taxon>
        <taxon>Spermatophyta</taxon>
        <taxon>Magnoliopsida</taxon>
        <taxon>eudicotyledons</taxon>
        <taxon>Gunneridae</taxon>
        <taxon>Pentapetalae</taxon>
        <taxon>rosids</taxon>
        <taxon>fabids</taxon>
        <taxon>Rosales</taxon>
        <taxon>Rosaceae</taxon>
        <taxon>Rosoideae</taxon>
        <taxon>Rosoideae incertae sedis</taxon>
        <taxon>Rosa</taxon>
    </lineage>
</organism>
<evidence type="ECO:0000313" key="3">
    <source>
        <dbReference type="Proteomes" id="UP000238479"/>
    </source>
</evidence>
<feature type="domain" description="RNase H type-1" evidence="1">
    <location>
        <begin position="2"/>
        <end position="81"/>
    </location>
</feature>
<dbReference type="GO" id="GO:0004523">
    <property type="term" value="F:RNA-DNA hybrid ribonuclease activity"/>
    <property type="evidence" value="ECO:0007669"/>
    <property type="project" value="InterPro"/>
</dbReference>
<dbReference type="GO" id="GO:0003676">
    <property type="term" value="F:nucleic acid binding"/>
    <property type="evidence" value="ECO:0007669"/>
    <property type="project" value="InterPro"/>
</dbReference>
<dbReference type="InterPro" id="IPR044730">
    <property type="entry name" value="RNase_H-like_dom_plant"/>
</dbReference>
<evidence type="ECO:0000259" key="1">
    <source>
        <dbReference type="Pfam" id="PF13456"/>
    </source>
</evidence>
<gene>
    <name evidence="2" type="ORF">RchiOBHm_Chr7g0203591</name>
</gene>
<dbReference type="EMBL" id="PDCK01000045">
    <property type="protein sequence ID" value="PRQ18224.1"/>
    <property type="molecule type" value="Genomic_DNA"/>
</dbReference>
<dbReference type="Gramene" id="PRQ18224">
    <property type="protein sequence ID" value="PRQ18224"/>
    <property type="gene ID" value="RchiOBHm_Chr7g0203591"/>
</dbReference>
<dbReference type="SUPFAM" id="SSF53098">
    <property type="entry name" value="Ribonuclease H-like"/>
    <property type="match status" value="1"/>
</dbReference>
<proteinExistence type="predicted"/>
<reference evidence="2 3" key="1">
    <citation type="journal article" date="2018" name="Nat. Genet.">
        <title>The Rosa genome provides new insights in the design of modern roses.</title>
        <authorList>
            <person name="Bendahmane M."/>
        </authorList>
    </citation>
    <scope>NUCLEOTIDE SEQUENCE [LARGE SCALE GENOMIC DNA]</scope>
    <source>
        <strain evidence="3">cv. Old Blush</strain>
    </source>
</reference>
<dbReference type="AlphaFoldDB" id="A0A2P6P8H0"/>
<dbReference type="Pfam" id="PF13456">
    <property type="entry name" value="RVT_3"/>
    <property type="match status" value="1"/>
</dbReference>
<dbReference type="InterPro" id="IPR052929">
    <property type="entry name" value="RNase_H-like_EbsB-rel"/>
</dbReference>
<sequence>MVEALAGRLACQIALEFHLSPVTIETDCLQLVQAIQAEGEDTSVFGRVIDDISLVLTSLAGSFFCHVYRESNKIAHKLAHTALISGLQVSWSGDVPPVLDEILCNN</sequence>
<accession>A0A2P6P8H0</accession>